<dbReference type="AlphaFoldDB" id="A0AAD5V058"/>
<gene>
    <name evidence="2" type="ORF">NLI96_g7935</name>
</gene>
<accession>A0AAD5V058</accession>
<dbReference type="Proteomes" id="UP001212997">
    <property type="component" value="Unassembled WGS sequence"/>
</dbReference>
<proteinExistence type="predicted"/>
<feature type="region of interest" description="Disordered" evidence="1">
    <location>
        <begin position="1"/>
        <end position="130"/>
    </location>
</feature>
<evidence type="ECO:0000313" key="2">
    <source>
        <dbReference type="EMBL" id="KAJ3481033.1"/>
    </source>
</evidence>
<organism evidence="2 3">
    <name type="scientific">Meripilus lineatus</name>
    <dbReference type="NCBI Taxonomy" id="2056292"/>
    <lineage>
        <taxon>Eukaryota</taxon>
        <taxon>Fungi</taxon>
        <taxon>Dikarya</taxon>
        <taxon>Basidiomycota</taxon>
        <taxon>Agaricomycotina</taxon>
        <taxon>Agaricomycetes</taxon>
        <taxon>Polyporales</taxon>
        <taxon>Meripilaceae</taxon>
        <taxon>Meripilus</taxon>
    </lineage>
</organism>
<feature type="region of interest" description="Disordered" evidence="1">
    <location>
        <begin position="266"/>
        <end position="294"/>
    </location>
</feature>
<protein>
    <submittedName>
        <fullName evidence="2">Uncharacterized protein</fullName>
    </submittedName>
</protein>
<feature type="compositionally biased region" description="Basic and acidic residues" evidence="1">
    <location>
        <begin position="271"/>
        <end position="290"/>
    </location>
</feature>
<feature type="compositionally biased region" description="Low complexity" evidence="1">
    <location>
        <begin position="114"/>
        <end position="127"/>
    </location>
</feature>
<feature type="region of interest" description="Disordered" evidence="1">
    <location>
        <begin position="196"/>
        <end position="230"/>
    </location>
</feature>
<feature type="compositionally biased region" description="Low complexity" evidence="1">
    <location>
        <begin position="37"/>
        <end position="52"/>
    </location>
</feature>
<comment type="caution">
    <text evidence="2">The sequence shown here is derived from an EMBL/GenBank/DDBJ whole genome shotgun (WGS) entry which is preliminary data.</text>
</comment>
<name>A0AAD5V058_9APHY</name>
<feature type="compositionally biased region" description="Low complexity" evidence="1">
    <location>
        <begin position="7"/>
        <end position="20"/>
    </location>
</feature>
<evidence type="ECO:0000256" key="1">
    <source>
        <dbReference type="SAM" id="MobiDB-lite"/>
    </source>
</evidence>
<reference evidence="2" key="1">
    <citation type="submission" date="2022-07" db="EMBL/GenBank/DDBJ databases">
        <title>Genome Sequence of Physisporinus lineatus.</title>
        <authorList>
            <person name="Buettner E."/>
        </authorList>
    </citation>
    <scope>NUCLEOTIDE SEQUENCE</scope>
    <source>
        <strain evidence="2">VT162</strain>
    </source>
</reference>
<sequence>MRRQSKRSSMVVSSPSFYSVQDTLPQPNPSVARVDPQTQSQTQTAQSQSTSSVDLTASEASGPHVVASRSHSPSASIALSPVSPPGRAKTTTRRTKYHLPSDWITPPRVSPEELQQQLQQQLQQGQGRQDDVWYSQMREDAPPRFTPSSMSNPSRRSTYSPIIFASSTNNPNAVHEITIAHSRSQSRNTTPSVIFGGNLSRGPSRLGGLFGGNSNSERERRTSSSPSSWFLQKDEEKMGMRFQVQGFTWDGRFVLDSEDGVSGSLRWAKTSSDEERDYQCTDESSDKSDGVEDEIEGVPSYLRRQSTERESLVIVQSYSRHCSTQLPPFTFPIACRLCLLIIQIDVDVSWTLETDPTYTDTFRAVLADRHLSTLPLHYPNHRFDLVLA</sequence>
<keyword evidence="3" id="KW-1185">Reference proteome</keyword>
<evidence type="ECO:0000313" key="3">
    <source>
        <dbReference type="Proteomes" id="UP001212997"/>
    </source>
</evidence>
<dbReference type="EMBL" id="JANAWD010000343">
    <property type="protein sequence ID" value="KAJ3481033.1"/>
    <property type="molecule type" value="Genomic_DNA"/>
</dbReference>